<gene>
    <name evidence="2" type="ORF">E2F50_11190</name>
</gene>
<dbReference type="RefSeq" id="WP_133316420.1">
    <property type="nucleotide sequence ID" value="NZ_SMTL01000002.1"/>
</dbReference>
<dbReference type="Proteomes" id="UP000295238">
    <property type="component" value="Unassembled WGS sequence"/>
</dbReference>
<evidence type="ECO:0000259" key="1">
    <source>
        <dbReference type="Pfam" id="PF11412"/>
    </source>
</evidence>
<dbReference type="EMBL" id="SMTL01000002">
    <property type="protein sequence ID" value="TDK37650.1"/>
    <property type="molecule type" value="Genomic_DNA"/>
</dbReference>
<dbReference type="AlphaFoldDB" id="A0A4R5UL55"/>
<name>A0A4R5UL55_9HYPH</name>
<dbReference type="InterPro" id="IPR028250">
    <property type="entry name" value="DsbDN"/>
</dbReference>
<keyword evidence="3" id="KW-1185">Reference proteome</keyword>
<accession>A0A4R5UL55</accession>
<reference evidence="2 3" key="1">
    <citation type="submission" date="2019-03" db="EMBL/GenBank/DDBJ databases">
        <title>Rhizobium sp. nov., an bacterium isolated from biocrust in Mu Us Desert.</title>
        <authorList>
            <person name="Lixiong L."/>
        </authorList>
    </citation>
    <scope>NUCLEOTIDE SEQUENCE [LARGE SCALE GENOMIC DNA]</scope>
    <source>
        <strain evidence="2 3">SPY-1</strain>
    </source>
</reference>
<comment type="caution">
    <text evidence="2">The sequence shown here is derived from an EMBL/GenBank/DDBJ whole genome shotgun (WGS) entry which is preliminary data.</text>
</comment>
<proteinExistence type="predicted"/>
<protein>
    <submittedName>
        <fullName evidence="2">Cytochrome C biogenesis protein</fullName>
    </submittedName>
</protein>
<evidence type="ECO:0000313" key="3">
    <source>
        <dbReference type="Proteomes" id="UP000295238"/>
    </source>
</evidence>
<dbReference type="Pfam" id="PF11412">
    <property type="entry name" value="DsbD_N"/>
    <property type="match status" value="1"/>
</dbReference>
<evidence type="ECO:0000313" key="2">
    <source>
        <dbReference type="EMBL" id="TDK37650.1"/>
    </source>
</evidence>
<sequence>MGLTAAGGACAEITPWAANEGGRMRIVVMPPEADGKVRGALQIEPKPGWITYWREPGDAGIPPQIVFSKTGSVTLDKVSYPIPKRIDNGTLRDIGYDGAVAFPFELTAQKTGSPLSLNASAFVGLCRNICIPFQAEFSLALQPLKGTPVEEAMILADAQSKLPEAPSDTFAVTQYVMTQGGDVLSLTLRLPDEASGTPQVIVTGPEGHALFDGVNGQRNGDRYSLDMPVGKLPKGYDFKGKRWGILAIAGGRAMETSLAFD</sequence>
<dbReference type="OrthoDB" id="9811036at2"/>
<feature type="domain" description="Thiol:disulfide interchange protein DsbD N-terminal" evidence="1">
    <location>
        <begin position="33"/>
        <end position="139"/>
    </location>
</feature>
<organism evidence="2 3">
    <name type="scientific">Rhizobium deserti</name>
    <dbReference type="NCBI Taxonomy" id="2547961"/>
    <lineage>
        <taxon>Bacteria</taxon>
        <taxon>Pseudomonadati</taxon>
        <taxon>Pseudomonadota</taxon>
        <taxon>Alphaproteobacteria</taxon>
        <taxon>Hyphomicrobiales</taxon>
        <taxon>Rhizobiaceae</taxon>
        <taxon>Rhizobium/Agrobacterium group</taxon>
        <taxon>Rhizobium</taxon>
    </lineage>
</organism>